<evidence type="ECO:0000313" key="1">
    <source>
        <dbReference type="EMBL" id="GFC96547.1"/>
    </source>
</evidence>
<gene>
    <name evidence="1" type="ORF">Tci_868517</name>
</gene>
<sequence>MLQSGIGVKQLSADDSDFWPLSMIEQFVQPVTAQHRNVVVHQYQIIPACFGRGPVVHGREIEGERVAKHAYFLPSDRFHVGQPFNGFRGFAVVIDDQDFIVRVFGFFQDRFNAALQHGQLVFGRYDDRDHRLPEVTVLHVIVTGRRLDDICMMIITGKQVASEGLHLMAVLFERWCTARQQGFVDVANSADAVVLNHAQDQIELQGVAVLCI</sequence>
<dbReference type="AlphaFoldDB" id="A0A699SGX0"/>
<protein>
    <submittedName>
        <fullName evidence="1">Uncharacterized protein</fullName>
    </submittedName>
</protein>
<proteinExistence type="predicted"/>
<reference evidence="1" key="1">
    <citation type="journal article" date="2019" name="Sci. Rep.">
        <title>Draft genome of Tanacetum cinerariifolium, the natural source of mosquito coil.</title>
        <authorList>
            <person name="Yamashiro T."/>
            <person name="Shiraishi A."/>
            <person name="Satake H."/>
            <person name="Nakayama K."/>
        </authorList>
    </citation>
    <scope>NUCLEOTIDE SEQUENCE</scope>
</reference>
<organism evidence="1">
    <name type="scientific">Tanacetum cinerariifolium</name>
    <name type="common">Dalmatian daisy</name>
    <name type="synonym">Chrysanthemum cinerariifolium</name>
    <dbReference type="NCBI Taxonomy" id="118510"/>
    <lineage>
        <taxon>Eukaryota</taxon>
        <taxon>Viridiplantae</taxon>
        <taxon>Streptophyta</taxon>
        <taxon>Embryophyta</taxon>
        <taxon>Tracheophyta</taxon>
        <taxon>Spermatophyta</taxon>
        <taxon>Magnoliopsida</taxon>
        <taxon>eudicotyledons</taxon>
        <taxon>Gunneridae</taxon>
        <taxon>Pentapetalae</taxon>
        <taxon>asterids</taxon>
        <taxon>campanulids</taxon>
        <taxon>Asterales</taxon>
        <taxon>Asteraceae</taxon>
        <taxon>Asteroideae</taxon>
        <taxon>Anthemideae</taxon>
        <taxon>Anthemidinae</taxon>
        <taxon>Tanacetum</taxon>
    </lineage>
</organism>
<accession>A0A699SGX0</accession>
<comment type="caution">
    <text evidence="1">The sequence shown here is derived from an EMBL/GenBank/DDBJ whole genome shotgun (WGS) entry which is preliminary data.</text>
</comment>
<feature type="non-terminal residue" evidence="1">
    <location>
        <position position="212"/>
    </location>
</feature>
<name>A0A699SGX0_TANCI</name>
<dbReference type="EMBL" id="BKCJ011160878">
    <property type="protein sequence ID" value="GFC96547.1"/>
    <property type="molecule type" value="Genomic_DNA"/>
</dbReference>